<gene>
    <name evidence="9" type="ORF">TVAG_320990</name>
</gene>
<dbReference type="EMBL" id="DS113656">
    <property type="protein sequence ID" value="EAX98939.1"/>
    <property type="molecule type" value="Genomic_DNA"/>
</dbReference>
<evidence type="ECO:0000256" key="4">
    <source>
        <dbReference type="ARBA" id="ARBA00022777"/>
    </source>
</evidence>
<evidence type="ECO:0000256" key="3">
    <source>
        <dbReference type="ARBA" id="ARBA00022741"/>
    </source>
</evidence>
<keyword evidence="2" id="KW-0808">Transferase</keyword>
<dbReference type="GO" id="GO:0005524">
    <property type="term" value="F:ATP binding"/>
    <property type="evidence" value="ECO:0007669"/>
    <property type="project" value="UniProtKB-UniRule"/>
</dbReference>
<dbReference type="PROSITE" id="PS50011">
    <property type="entry name" value="PROTEIN_KINASE_DOM"/>
    <property type="match status" value="1"/>
</dbReference>
<name>A2F807_TRIV3</name>
<dbReference type="InterPro" id="IPR011009">
    <property type="entry name" value="Kinase-like_dom_sf"/>
</dbReference>
<dbReference type="GO" id="GO:0051726">
    <property type="term" value="P:regulation of cell cycle"/>
    <property type="evidence" value="ECO:0000318"/>
    <property type="project" value="GO_Central"/>
</dbReference>
<evidence type="ECO:0000256" key="7">
    <source>
        <dbReference type="RuleBase" id="RU000304"/>
    </source>
</evidence>
<evidence type="ECO:0000256" key="1">
    <source>
        <dbReference type="ARBA" id="ARBA00022527"/>
    </source>
</evidence>
<dbReference type="SMR" id="A2F807"/>
<dbReference type="FunCoup" id="A2F807">
    <property type="interactions" value="744"/>
</dbReference>
<comment type="similarity">
    <text evidence="7">Belongs to the protein kinase superfamily.</text>
</comment>
<dbReference type="InterPro" id="IPR008271">
    <property type="entry name" value="Ser/Thr_kinase_AS"/>
</dbReference>
<evidence type="ECO:0000313" key="9">
    <source>
        <dbReference type="EMBL" id="EAX98939.1"/>
    </source>
</evidence>
<dbReference type="AlphaFoldDB" id="A2F807"/>
<evidence type="ECO:0000259" key="8">
    <source>
        <dbReference type="PROSITE" id="PS50011"/>
    </source>
</evidence>
<dbReference type="InterPro" id="IPR017441">
    <property type="entry name" value="Protein_kinase_ATP_BS"/>
</dbReference>
<reference evidence="9" key="1">
    <citation type="submission" date="2006-10" db="EMBL/GenBank/DDBJ databases">
        <authorList>
            <person name="Amadeo P."/>
            <person name="Zhao Q."/>
            <person name="Wortman J."/>
            <person name="Fraser-Liggett C."/>
            <person name="Carlton J."/>
        </authorList>
    </citation>
    <scope>NUCLEOTIDE SEQUENCE</scope>
    <source>
        <strain evidence="9">G3</strain>
    </source>
</reference>
<dbReference type="FunFam" id="3.30.200.20:FF:000003">
    <property type="entry name" value="Non-specific serine/threonine protein kinase"/>
    <property type="match status" value="1"/>
</dbReference>
<organism evidence="9 10">
    <name type="scientific">Trichomonas vaginalis (strain ATCC PRA-98 / G3)</name>
    <dbReference type="NCBI Taxonomy" id="412133"/>
    <lineage>
        <taxon>Eukaryota</taxon>
        <taxon>Metamonada</taxon>
        <taxon>Parabasalia</taxon>
        <taxon>Trichomonadida</taxon>
        <taxon>Trichomonadidae</taxon>
        <taxon>Trichomonas</taxon>
    </lineage>
</organism>
<reference evidence="9" key="2">
    <citation type="journal article" date="2007" name="Science">
        <title>Draft genome sequence of the sexually transmitted pathogen Trichomonas vaginalis.</title>
        <authorList>
            <person name="Carlton J.M."/>
            <person name="Hirt R.P."/>
            <person name="Silva J.C."/>
            <person name="Delcher A.L."/>
            <person name="Schatz M."/>
            <person name="Zhao Q."/>
            <person name="Wortman J.R."/>
            <person name="Bidwell S.L."/>
            <person name="Alsmark U.C.M."/>
            <person name="Besteiro S."/>
            <person name="Sicheritz-Ponten T."/>
            <person name="Noel C.J."/>
            <person name="Dacks J.B."/>
            <person name="Foster P.G."/>
            <person name="Simillion C."/>
            <person name="Van de Peer Y."/>
            <person name="Miranda-Saavedra D."/>
            <person name="Barton G.J."/>
            <person name="Westrop G.D."/>
            <person name="Mueller S."/>
            <person name="Dessi D."/>
            <person name="Fiori P.L."/>
            <person name="Ren Q."/>
            <person name="Paulsen I."/>
            <person name="Zhang H."/>
            <person name="Bastida-Corcuera F.D."/>
            <person name="Simoes-Barbosa A."/>
            <person name="Brown M.T."/>
            <person name="Hayes R.D."/>
            <person name="Mukherjee M."/>
            <person name="Okumura C.Y."/>
            <person name="Schneider R."/>
            <person name="Smith A.J."/>
            <person name="Vanacova S."/>
            <person name="Villalvazo M."/>
            <person name="Haas B.J."/>
            <person name="Pertea M."/>
            <person name="Feldblyum T.V."/>
            <person name="Utterback T.R."/>
            <person name="Shu C.L."/>
            <person name="Osoegawa K."/>
            <person name="de Jong P.J."/>
            <person name="Hrdy I."/>
            <person name="Horvathova L."/>
            <person name="Zubacova Z."/>
            <person name="Dolezal P."/>
            <person name="Malik S.B."/>
            <person name="Logsdon J.M. Jr."/>
            <person name="Henze K."/>
            <person name="Gupta A."/>
            <person name="Wang C.C."/>
            <person name="Dunne R.L."/>
            <person name="Upcroft J.A."/>
            <person name="Upcroft P."/>
            <person name="White O."/>
            <person name="Salzberg S.L."/>
            <person name="Tang P."/>
            <person name="Chiu C.-H."/>
            <person name="Lee Y.-S."/>
            <person name="Embley T.M."/>
            <person name="Coombs G.H."/>
            <person name="Mottram J.C."/>
            <person name="Tachezy J."/>
            <person name="Fraser-Liggett C.M."/>
            <person name="Johnson P.J."/>
        </authorList>
    </citation>
    <scope>NUCLEOTIDE SEQUENCE [LARGE SCALE GENOMIC DNA]</scope>
    <source>
        <strain evidence="9">G3</strain>
    </source>
</reference>
<proteinExistence type="inferred from homology"/>
<dbReference type="Pfam" id="PF00069">
    <property type="entry name" value="Pkinase"/>
    <property type="match status" value="1"/>
</dbReference>
<dbReference type="VEuPathDB" id="TrichDB:TVAGG3_0384030"/>
<dbReference type="VEuPathDB" id="TrichDB:TVAG_320990"/>
<dbReference type="PROSITE" id="PS00107">
    <property type="entry name" value="PROTEIN_KINASE_ATP"/>
    <property type="match status" value="1"/>
</dbReference>
<feature type="binding site" evidence="6">
    <location>
        <position position="50"/>
    </location>
    <ligand>
        <name>ATP</name>
        <dbReference type="ChEBI" id="CHEBI:30616"/>
    </ligand>
</feature>
<dbReference type="PANTHER" id="PTHR24346:SF82">
    <property type="entry name" value="KP78A-RELATED"/>
    <property type="match status" value="1"/>
</dbReference>
<dbReference type="InParanoid" id="A2F807"/>
<sequence length="473" mass="52856">MCEAAINTPADEANAPTIGDFLILNTIGVGSTAKVKLGKNKITGEKVAIKIMKKKLFVQKPDLQVKLQREIVLMRILRHPNLLRFIDFLESEKNVYIITELGSRGELFDFLLEKGPPGAALSLNIFRQLIYGLDFLHVHDICHRDIKPENILLDENNNVKIADFGFARFLKSSAAETSCGSPHYAAPEVIKAEPYDGKAADVWSLGVVFYTLLTGRRPFEDASLKNLLTKIKTADYKMPDFPPAIQDLIRKMLTVDPTQRITIAEIKQHPCFRLLLPQTYTVPIPLPSSIIDEPIDIAKVDQTLIDLLIQVGFALDEVKEQLAASEHTVGKSFLVLVSHFISFDMLPWGDKPGISVAPLTNLLTSAKGLNFEKASKLPNLAEHKIEITTTTAFPIPKVNNAIQTNLTNAGFKWFFPNEMLFYGRNHEKNLDITIKTRFTGENQFQTTVILVSGDKAQFEELSQSIEKDMKAAL</sequence>
<evidence type="ECO:0000313" key="10">
    <source>
        <dbReference type="Proteomes" id="UP000001542"/>
    </source>
</evidence>
<dbReference type="OMA" id="CEAAINT"/>
<dbReference type="RefSeq" id="XP_001311869.1">
    <property type="nucleotide sequence ID" value="XM_001311868.1"/>
</dbReference>
<dbReference type="PANTHER" id="PTHR24346">
    <property type="entry name" value="MAP/MICROTUBULE AFFINITY-REGULATING KINASE"/>
    <property type="match status" value="1"/>
</dbReference>
<dbReference type="Proteomes" id="UP000001542">
    <property type="component" value="Unassembled WGS sequence"/>
</dbReference>
<evidence type="ECO:0000256" key="6">
    <source>
        <dbReference type="PROSITE-ProRule" id="PRU10141"/>
    </source>
</evidence>
<dbReference type="SMART" id="SM00220">
    <property type="entry name" value="S_TKc"/>
    <property type="match status" value="1"/>
</dbReference>
<dbReference type="STRING" id="5722.A2F807"/>
<dbReference type="KEGG" id="tva:4756739"/>
<protein>
    <submittedName>
        <fullName evidence="9">CAMK family protein kinase</fullName>
    </submittedName>
</protein>
<keyword evidence="10" id="KW-1185">Reference proteome</keyword>
<dbReference type="OrthoDB" id="193931at2759"/>
<dbReference type="FunFam" id="1.10.510.10:FF:000777">
    <property type="entry name" value="CAMK family protein kinase"/>
    <property type="match status" value="1"/>
</dbReference>
<accession>A2F807</accession>
<keyword evidence="1 7" id="KW-0723">Serine/threonine-protein kinase</keyword>
<dbReference type="InterPro" id="IPR000719">
    <property type="entry name" value="Prot_kinase_dom"/>
</dbReference>
<keyword evidence="5 6" id="KW-0067">ATP-binding</keyword>
<dbReference type="GO" id="GO:0004674">
    <property type="term" value="F:protein serine/threonine kinase activity"/>
    <property type="evidence" value="ECO:0000318"/>
    <property type="project" value="GO_Central"/>
</dbReference>
<feature type="domain" description="Protein kinase" evidence="8">
    <location>
        <begin position="21"/>
        <end position="272"/>
    </location>
</feature>
<dbReference type="PROSITE" id="PS00108">
    <property type="entry name" value="PROTEIN_KINASE_ST"/>
    <property type="match status" value="1"/>
</dbReference>
<evidence type="ECO:0000256" key="5">
    <source>
        <dbReference type="ARBA" id="ARBA00022840"/>
    </source>
</evidence>
<dbReference type="SUPFAM" id="SSF56112">
    <property type="entry name" value="Protein kinase-like (PK-like)"/>
    <property type="match status" value="1"/>
</dbReference>
<keyword evidence="3 6" id="KW-0547">Nucleotide-binding</keyword>
<evidence type="ECO:0000256" key="2">
    <source>
        <dbReference type="ARBA" id="ARBA00022679"/>
    </source>
</evidence>
<keyword evidence="4 9" id="KW-0418">Kinase</keyword>
<dbReference type="Gene3D" id="1.10.510.10">
    <property type="entry name" value="Transferase(Phosphotransferase) domain 1"/>
    <property type="match status" value="1"/>
</dbReference>
<dbReference type="eggNOG" id="KOG0588">
    <property type="taxonomic scope" value="Eukaryota"/>
</dbReference>